<name>A0A2S2KSN1_9ARCH</name>
<protein>
    <submittedName>
        <fullName evidence="3">3-hydroxy-5-phosphonooxypentane-2,4-dione thiolase</fullName>
    </submittedName>
</protein>
<evidence type="ECO:0000313" key="3">
    <source>
        <dbReference type="EMBL" id="GBH34690.1"/>
    </source>
</evidence>
<dbReference type="EMBL" id="BGKI01000007">
    <property type="protein sequence ID" value="GBH34690.1"/>
    <property type="molecule type" value="Genomic_DNA"/>
</dbReference>
<dbReference type="Proteomes" id="UP000245829">
    <property type="component" value="Unassembled WGS sequence"/>
</dbReference>
<dbReference type="InterPro" id="IPR013785">
    <property type="entry name" value="Aldolase_TIM"/>
</dbReference>
<feature type="compositionally biased region" description="Polar residues" evidence="2">
    <location>
        <begin position="266"/>
        <end position="281"/>
    </location>
</feature>
<dbReference type="PANTHER" id="PTHR47916:SF1">
    <property type="entry name" value="3-HYDROXY-5-PHOSPHONOOXYPENTANE-2,4-DIONE THIOLASE"/>
    <property type="match status" value="1"/>
</dbReference>
<dbReference type="InterPro" id="IPR050456">
    <property type="entry name" value="DeoC/FbaB_aldolase"/>
</dbReference>
<evidence type="ECO:0000256" key="1">
    <source>
        <dbReference type="ARBA" id="ARBA00008116"/>
    </source>
</evidence>
<accession>A0A2S2KSN1</accession>
<feature type="region of interest" description="Disordered" evidence="2">
    <location>
        <begin position="261"/>
        <end position="303"/>
    </location>
</feature>
<organism evidence="3 4">
    <name type="scientific">Nitrosopumilus zosterae</name>
    <dbReference type="NCBI Taxonomy" id="718286"/>
    <lineage>
        <taxon>Archaea</taxon>
        <taxon>Nitrososphaerota</taxon>
        <taxon>Nitrososphaeria</taxon>
        <taxon>Nitrosopumilales</taxon>
        <taxon>Nitrosopumilaceae</taxon>
        <taxon>Nitrosopumilus</taxon>
    </lineage>
</organism>
<dbReference type="InterPro" id="IPR041720">
    <property type="entry name" value="FbaB-like"/>
</dbReference>
<evidence type="ECO:0000313" key="4">
    <source>
        <dbReference type="Proteomes" id="UP000245829"/>
    </source>
</evidence>
<dbReference type="Gene3D" id="3.20.20.70">
    <property type="entry name" value="Aldolase class I"/>
    <property type="match status" value="1"/>
</dbReference>
<dbReference type="OrthoDB" id="6329at2157"/>
<evidence type="ECO:0000256" key="2">
    <source>
        <dbReference type="SAM" id="MobiDB-lite"/>
    </source>
</evidence>
<sequence length="303" mass="33222">MDWGLKNRISGIIKPQNNRALMLAVDHGYFLGPTEKLEDPKKVIAPLLKHCDSLMLTRGVQRACVPATTNTPMVLRVSGGSSIIGEDLSQEDITVSIEDAIRLNASALAMSIFVGSKYEYQTIANLGKLVNEAAKYGLPVLAVTAVGKELGKDARYLSLACRVAAEQGAHIVKTYYCDNFEKVVQSCPVPIIVAGGKKIPERDALQLTYNAIKGGAVGVDMGRNIWQSEHPVSMIKAVRAIVHGNQNVDQAFKLYKKLVSEEPKQKSNTQKKPFNPNQKKSNTQKKPFNPNQKKSNPPNQTKK</sequence>
<dbReference type="GO" id="GO:0004332">
    <property type="term" value="F:fructose-bisphosphate aldolase activity"/>
    <property type="evidence" value="ECO:0007669"/>
    <property type="project" value="InterPro"/>
</dbReference>
<keyword evidence="4" id="KW-1185">Reference proteome</keyword>
<dbReference type="SUPFAM" id="SSF51569">
    <property type="entry name" value="Aldolase"/>
    <property type="match status" value="1"/>
</dbReference>
<dbReference type="NCBIfam" id="NF006081">
    <property type="entry name" value="PRK08227.1"/>
    <property type="match status" value="1"/>
</dbReference>
<dbReference type="CDD" id="cd00958">
    <property type="entry name" value="DhnA"/>
    <property type="match status" value="1"/>
</dbReference>
<comment type="caution">
    <text evidence="3">The sequence shown here is derived from an EMBL/GenBank/DDBJ whole genome shotgun (WGS) entry which is preliminary data.</text>
</comment>
<reference evidence="3 4" key="1">
    <citation type="submission" date="2018-05" db="EMBL/GenBank/DDBJ databases">
        <title>genome sequencing of Nitrosopumilus sp. NM25.</title>
        <authorList>
            <person name="Mori K."/>
            <person name="Nakagawa T."/>
        </authorList>
    </citation>
    <scope>NUCLEOTIDE SEQUENCE [LARGE SCALE GENOMIC DNA]</scope>
    <source>
        <strain evidence="3 4">NM25</strain>
    </source>
</reference>
<comment type="similarity">
    <text evidence="1">Belongs to the DeoC/FbaB aldolase family.</text>
</comment>
<dbReference type="InterPro" id="IPR002915">
    <property type="entry name" value="DeoC/FbaB/LacD_aldolase"/>
</dbReference>
<feature type="compositionally biased region" description="Low complexity" evidence="2">
    <location>
        <begin position="284"/>
        <end position="303"/>
    </location>
</feature>
<dbReference type="AlphaFoldDB" id="A0A2S2KSN1"/>
<gene>
    <name evidence="3" type="primary">lsrF</name>
    <name evidence="3" type="ORF">NZNM25_14810</name>
</gene>
<dbReference type="PIRSF" id="PIRSF038992">
    <property type="entry name" value="Aldolase_Ia"/>
    <property type="match status" value="1"/>
</dbReference>
<dbReference type="SMART" id="SM01133">
    <property type="entry name" value="DeoC"/>
    <property type="match status" value="1"/>
</dbReference>
<dbReference type="Pfam" id="PF01791">
    <property type="entry name" value="DeoC"/>
    <property type="match status" value="1"/>
</dbReference>
<dbReference type="RefSeq" id="WP_109877279.1">
    <property type="nucleotide sequence ID" value="NZ_BGKI01000007.1"/>
</dbReference>
<dbReference type="PANTHER" id="PTHR47916">
    <property type="entry name" value="FRUCTOSE-BISPHOSPHATE ALDOLASE CLASS 1"/>
    <property type="match status" value="1"/>
</dbReference>
<proteinExistence type="inferred from homology"/>